<gene>
    <name evidence="1" type="ORF">CLFO_13020</name>
</gene>
<name>A0AAC9RKY0_9CLOT</name>
<evidence type="ECO:0000313" key="1">
    <source>
        <dbReference type="EMBL" id="ARE86918.1"/>
    </source>
</evidence>
<proteinExistence type="predicted"/>
<dbReference type="RefSeq" id="WP_156778769.1">
    <property type="nucleotide sequence ID" value="NZ_CP017603.1"/>
</dbReference>
<sequence>MNYRCGPLTLEACIYRSSKNEVEQGKIGLRGYKDECSTGEESIKR</sequence>
<dbReference type="Proteomes" id="UP000192478">
    <property type="component" value="Chromosome"/>
</dbReference>
<dbReference type="AlphaFoldDB" id="A0AAC9RKY0"/>
<organism evidence="1 2">
    <name type="scientific">Clostridium formicaceticum</name>
    <dbReference type="NCBI Taxonomy" id="1497"/>
    <lineage>
        <taxon>Bacteria</taxon>
        <taxon>Bacillati</taxon>
        <taxon>Bacillota</taxon>
        <taxon>Clostridia</taxon>
        <taxon>Eubacteriales</taxon>
        <taxon>Clostridiaceae</taxon>
        <taxon>Clostridium</taxon>
    </lineage>
</organism>
<accession>A0AAC9RKY0</accession>
<protein>
    <submittedName>
        <fullName evidence="1">Uncharacterized protein</fullName>
    </submittedName>
</protein>
<evidence type="ECO:0000313" key="2">
    <source>
        <dbReference type="Proteomes" id="UP000192478"/>
    </source>
</evidence>
<reference evidence="1 2" key="1">
    <citation type="submission" date="2017-03" db="EMBL/GenBank/DDBJ databases">
        <title>Complete sequence of Clostridium formicaceticum DSM 92.</title>
        <authorList>
            <person name="Poehlein A."/>
            <person name="Karl M."/>
            <person name="Bengelsdorf F.R."/>
            <person name="Duerre P."/>
            <person name="Daniel R."/>
        </authorList>
    </citation>
    <scope>NUCLEOTIDE SEQUENCE [LARGE SCALE GENOMIC DNA]</scope>
    <source>
        <strain evidence="1 2">DSM 92</strain>
    </source>
</reference>
<dbReference type="EMBL" id="CP020559">
    <property type="protein sequence ID" value="ARE86918.1"/>
    <property type="molecule type" value="Genomic_DNA"/>
</dbReference>